<gene>
    <name evidence="2" type="ORF">EYF80_007911</name>
</gene>
<accession>A0A4Z2IWX1</accession>
<evidence type="ECO:0000313" key="3">
    <source>
        <dbReference type="Proteomes" id="UP000314294"/>
    </source>
</evidence>
<keyword evidence="3" id="KW-1185">Reference proteome</keyword>
<evidence type="ECO:0000256" key="1">
    <source>
        <dbReference type="SAM" id="MobiDB-lite"/>
    </source>
</evidence>
<name>A0A4Z2IWX1_9TELE</name>
<evidence type="ECO:0000313" key="2">
    <source>
        <dbReference type="EMBL" id="TNN81782.1"/>
    </source>
</evidence>
<sequence length="73" mass="8200">MSVNPFVWRLRSLASTDSAPRGRGEHPGRVESYTPDHWPVLLKRDGFHPNRGGSQLLSENTALQQNDVNKTNC</sequence>
<dbReference type="AlphaFoldDB" id="A0A4Z2IWX1"/>
<organism evidence="2 3">
    <name type="scientific">Liparis tanakae</name>
    <name type="common">Tanaka's snailfish</name>
    <dbReference type="NCBI Taxonomy" id="230148"/>
    <lineage>
        <taxon>Eukaryota</taxon>
        <taxon>Metazoa</taxon>
        <taxon>Chordata</taxon>
        <taxon>Craniata</taxon>
        <taxon>Vertebrata</taxon>
        <taxon>Euteleostomi</taxon>
        <taxon>Actinopterygii</taxon>
        <taxon>Neopterygii</taxon>
        <taxon>Teleostei</taxon>
        <taxon>Neoteleostei</taxon>
        <taxon>Acanthomorphata</taxon>
        <taxon>Eupercaria</taxon>
        <taxon>Perciformes</taxon>
        <taxon>Cottioidei</taxon>
        <taxon>Cottales</taxon>
        <taxon>Liparidae</taxon>
        <taxon>Liparis</taxon>
    </lineage>
</organism>
<feature type="region of interest" description="Disordered" evidence="1">
    <location>
        <begin position="15"/>
        <end position="34"/>
    </location>
</feature>
<dbReference type="Proteomes" id="UP000314294">
    <property type="component" value="Unassembled WGS sequence"/>
</dbReference>
<dbReference type="EMBL" id="SRLO01000044">
    <property type="protein sequence ID" value="TNN81782.1"/>
    <property type="molecule type" value="Genomic_DNA"/>
</dbReference>
<feature type="compositionally biased region" description="Polar residues" evidence="1">
    <location>
        <begin position="52"/>
        <end position="73"/>
    </location>
</feature>
<reference evidence="2 3" key="1">
    <citation type="submission" date="2019-03" db="EMBL/GenBank/DDBJ databases">
        <title>First draft genome of Liparis tanakae, snailfish: a comprehensive survey of snailfish specific genes.</title>
        <authorList>
            <person name="Kim W."/>
            <person name="Song I."/>
            <person name="Jeong J.-H."/>
            <person name="Kim D."/>
            <person name="Kim S."/>
            <person name="Ryu S."/>
            <person name="Song J.Y."/>
            <person name="Lee S.K."/>
        </authorList>
    </citation>
    <scope>NUCLEOTIDE SEQUENCE [LARGE SCALE GENOMIC DNA]</scope>
    <source>
        <tissue evidence="2">Muscle</tissue>
    </source>
</reference>
<comment type="caution">
    <text evidence="2">The sequence shown here is derived from an EMBL/GenBank/DDBJ whole genome shotgun (WGS) entry which is preliminary data.</text>
</comment>
<feature type="compositionally biased region" description="Basic and acidic residues" evidence="1">
    <location>
        <begin position="20"/>
        <end position="29"/>
    </location>
</feature>
<proteinExistence type="predicted"/>
<feature type="region of interest" description="Disordered" evidence="1">
    <location>
        <begin position="44"/>
        <end position="73"/>
    </location>
</feature>
<protein>
    <submittedName>
        <fullName evidence="2">Uncharacterized protein</fullName>
    </submittedName>
</protein>